<dbReference type="RefSeq" id="WP_169202601.1">
    <property type="nucleotide sequence ID" value="NZ_CP059467.1"/>
</dbReference>
<reference evidence="1 2" key="1">
    <citation type="submission" date="2019-12" db="EMBL/GenBank/DDBJ databases">
        <title>Comparative genomics gives insights into the taxonomy of the Azoarcus-Aromatoleum group and reveals separate origins of nif in the plant-associated Azoarcus and non-plant-associated Aromatoleum sub-groups.</title>
        <authorList>
            <person name="Lafos M."/>
            <person name="Maluk M."/>
            <person name="Batista M."/>
            <person name="Junghare M."/>
            <person name="Carmona M."/>
            <person name="Faoro H."/>
            <person name="Cruz L.M."/>
            <person name="Battistoni F."/>
            <person name="De Souza E."/>
            <person name="Pedrosa F."/>
            <person name="Chen W.-M."/>
            <person name="Poole P.S."/>
            <person name="Dixon R.A."/>
            <person name="James E.K."/>
        </authorList>
    </citation>
    <scope>NUCLEOTIDE SEQUENCE [LARGE SCALE GENOMIC DNA]</scope>
    <source>
        <strain evidence="1 2">PbN1</strain>
    </source>
</reference>
<accession>A0ABX1NVE9</accession>
<comment type="caution">
    <text evidence="1">The sequence shown here is derived from an EMBL/GenBank/DDBJ whole genome shotgun (WGS) entry which is preliminary data.</text>
</comment>
<keyword evidence="2" id="KW-1185">Reference proteome</keyword>
<organism evidence="1 2">
    <name type="scientific">Aromatoleum bremense</name>
    <dbReference type="NCBI Taxonomy" id="76115"/>
    <lineage>
        <taxon>Bacteria</taxon>
        <taxon>Pseudomonadati</taxon>
        <taxon>Pseudomonadota</taxon>
        <taxon>Betaproteobacteria</taxon>
        <taxon>Rhodocyclales</taxon>
        <taxon>Rhodocyclaceae</taxon>
        <taxon>Aromatoleum</taxon>
    </lineage>
</organism>
<dbReference type="Proteomes" id="UP000633943">
    <property type="component" value="Unassembled WGS sequence"/>
</dbReference>
<name>A0ABX1NVE9_9RHOO</name>
<dbReference type="EMBL" id="WTVP01000025">
    <property type="protein sequence ID" value="NMG15994.1"/>
    <property type="molecule type" value="Genomic_DNA"/>
</dbReference>
<gene>
    <name evidence="1" type="ORF">GPA24_10665</name>
</gene>
<sequence>MTAREPFDDRLALQFQEALGVVAAHDVPLIADNTYAELYFGKQVPG</sequence>
<evidence type="ECO:0000313" key="1">
    <source>
        <dbReference type="EMBL" id="NMG15994.1"/>
    </source>
</evidence>
<proteinExistence type="predicted"/>
<evidence type="ECO:0000313" key="2">
    <source>
        <dbReference type="Proteomes" id="UP000633943"/>
    </source>
</evidence>
<protein>
    <submittedName>
        <fullName evidence="1">Uncharacterized protein</fullName>
    </submittedName>
</protein>